<protein>
    <recommendedName>
        <fullName evidence="8">Mitogen-activated protein kinase</fullName>
        <ecNumber evidence="8">2.7.11.24</ecNumber>
    </recommendedName>
</protein>
<dbReference type="PANTHER" id="PTHR24055">
    <property type="entry name" value="MITOGEN-ACTIVATED PROTEIN KINASE"/>
    <property type="match status" value="1"/>
</dbReference>
<dbReference type="PROSITE" id="PS50011">
    <property type="entry name" value="PROTEIN_KINASE_DOM"/>
    <property type="match status" value="1"/>
</dbReference>
<accession>A0A7S4UCQ5</accession>
<dbReference type="Gene3D" id="3.30.200.20">
    <property type="entry name" value="Phosphorylase Kinase, domain 1"/>
    <property type="match status" value="1"/>
</dbReference>
<evidence type="ECO:0000256" key="6">
    <source>
        <dbReference type="PROSITE-ProRule" id="PRU10141"/>
    </source>
</evidence>
<sequence>MPDSKEHEGLDAYLLKRYTVLKLLGRGAYGIVWKVVDKESGRTMALKRCFDAFQNNTDAQRTFREIVFLQELNGHENIVRLMNVLKAESHMDLYVLFDFMETDLQHVISADMLTTIHVEYVTYQVLKALKYVHSAGVLHRDLKPSNVLLNANCHVRLCDFGLARTSTPALGSTTKETGPGPALFTDYVATRWYRAPELLLGATLYSEGVDMWSVGCIVGEMVSKKPILKGKSTMDQLEKIIELTGRPSEADLRPISSTSQYARTMIDSLGKVRQVPSSGVLFLLRAPEAAKVLTLSLLRFNPEKRPTAETCLEDPFVEKFHLQEAEPTCDKVIRMPIADASKLKAADYRSHIYAMISQRRKMAMEERRAERQQKRSSSFASLGECDAPLHCWSHEGGAAPPPGTPR</sequence>
<dbReference type="FunFam" id="3.30.200.20:FF:000166">
    <property type="entry name" value="Mitogen-activated protein kinase"/>
    <property type="match status" value="1"/>
</dbReference>
<dbReference type="PROSITE" id="PS00107">
    <property type="entry name" value="PROTEIN_KINASE_ATP"/>
    <property type="match status" value="1"/>
</dbReference>
<dbReference type="PROSITE" id="PS01351">
    <property type="entry name" value="MAPK"/>
    <property type="match status" value="1"/>
</dbReference>
<keyword evidence="8" id="KW-0460">Magnesium</keyword>
<comment type="activity regulation">
    <text evidence="8">Activated by threonine and tyrosine phosphorylation.</text>
</comment>
<reference evidence="10" key="1">
    <citation type="submission" date="2021-01" db="EMBL/GenBank/DDBJ databases">
        <authorList>
            <person name="Corre E."/>
            <person name="Pelletier E."/>
            <person name="Niang G."/>
            <person name="Scheremetjew M."/>
            <person name="Finn R."/>
            <person name="Kale V."/>
            <person name="Holt S."/>
            <person name="Cochrane G."/>
            <person name="Meng A."/>
            <person name="Brown T."/>
            <person name="Cohen L."/>
        </authorList>
    </citation>
    <scope>NUCLEOTIDE SEQUENCE</scope>
    <source>
        <strain evidence="10">CCMP3105</strain>
    </source>
</reference>
<dbReference type="InterPro" id="IPR003527">
    <property type="entry name" value="MAP_kinase_CS"/>
</dbReference>
<dbReference type="EC" id="2.7.11.24" evidence="8"/>
<evidence type="ECO:0000256" key="8">
    <source>
        <dbReference type="RuleBase" id="RU361165"/>
    </source>
</evidence>
<evidence type="ECO:0000256" key="7">
    <source>
        <dbReference type="RuleBase" id="RU000304"/>
    </source>
</evidence>
<proteinExistence type="inferred from homology"/>
<keyword evidence="5 6" id="KW-0067">ATP-binding</keyword>
<dbReference type="InterPro" id="IPR050117">
    <property type="entry name" value="MAPK"/>
</dbReference>
<dbReference type="InterPro" id="IPR008271">
    <property type="entry name" value="Ser/Thr_kinase_AS"/>
</dbReference>
<dbReference type="AlphaFoldDB" id="A0A7S4UCQ5"/>
<evidence type="ECO:0000313" key="10">
    <source>
        <dbReference type="EMBL" id="CAE4571403.1"/>
    </source>
</evidence>
<evidence type="ECO:0000256" key="2">
    <source>
        <dbReference type="ARBA" id="ARBA00022679"/>
    </source>
</evidence>
<dbReference type="FunFam" id="1.10.510.10:FF:000624">
    <property type="entry name" value="Mitogen-activated protein kinase"/>
    <property type="match status" value="1"/>
</dbReference>
<comment type="cofactor">
    <cofactor evidence="8">
        <name>Mg(2+)</name>
        <dbReference type="ChEBI" id="CHEBI:18420"/>
    </cofactor>
</comment>
<evidence type="ECO:0000256" key="4">
    <source>
        <dbReference type="ARBA" id="ARBA00022777"/>
    </source>
</evidence>
<name>A0A7S4UCQ5_9DINO</name>
<feature type="binding site" evidence="6">
    <location>
        <position position="47"/>
    </location>
    <ligand>
        <name>ATP</name>
        <dbReference type="ChEBI" id="CHEBI:30616"/>
    </ligand>
</feature>
<dbReference type="EMBL" id="HBNR01016727">
    <property type="protein sequence ID" value="CAE4571403.1"/>
    <property type="molecule type" value="Transcribed_RNA"/>
</dbReference>
<evidence type="ECO:0000256" key="5">
    <source>
        <dbReference type="ARBA" id="ARBA00022840"/>
    </source>
</evidence>
<dbReference type="InterPro" id="IPR017441">
    <property type="entry name" value="Protein_kinase_ATP_BS"/>
</dbReference>
<dbReference type="SMART" id="SM00220">
    <property type="entry name" value="S_TKc"/>
    <property type="match status" value="1"/>
</dbReference>
<evidence type="ECO:0000259" key="9">
    <source>
        <dbReference type="PROSITE" id="PS50011"/>
    </source>
</evidence>
<comment type="similarity">
    <text evidence="8">Belongs to the protein kinase superfamily. Ser/Thr protein kinase family. MAP kinase subfamily.</text>
</comment>
<keyword evidence="4 8" id="KW-0418">Kinase</keyword>
<comment type="catalytic activity">
    <reaction evidence="8">
        <text>L-threonyl-[protein] + ATP = O-phospho-L-threonyl-[protein] + ADP + H(+)</text>
        <dbReference type="Rhea" id="RHEA:46608"/>
        <dbReference type="Rhea" id="RHEA-COMP:11060"/>
        <dbReference type="Rhea" id="RHEA-COMP:11605"/>
        <dbReference type="ChEBI" id="CHEBI:15378"/>
        <dbReference type="ChEBI" id="CHEBI:30013"/>
        <dbReference type="ChEBI" id="CHEBI:30616"/>
        <dbReference type="ChEBI" id="CHEBI:61977"/>
        <dbReference type="ChEBI" id="CHEBI:456216"/>
        <dbReference type="EC" id="2.7.11.24"/>
    </reaction>
</comment>
<dbReference type="Pfam" id="PF00069">
    <property type="entry name" value="Pkinase"/>
    <property type="match status" value="1"/>
</dbReference>
<dbReference type="PROSITE" id="PS00108">
    <property type="entry name" value="PROTEIN_KINASE_ST"/>
    <property type="match status" value="1"/>
</dbReference>
<evidence type="ECO:0000256" key="1">
    <source>
        <dbReference type="ARBA" id="ARBA00022527"/>
    </source>
</evidence>
<dbReference type="InterPro" id="IPR000719">
    <property type="entry name" value="Prot_kinase_dom"/>
</dbReference>
<keyword evidence="1 7" id="KW-0723">Serine/threonine-protein kinase</keyword>
<evidence type="ECO:0000256" key="3">
    <source>
        <dbReference type="ARBA" id="ARBA00022741"/>
    </source>
</evidence>
<dbReference type="SUPFAM" id="SSF56112">
    <property type="entry name" value="Protein kinase-like (PK-like)"/>
    <property type="match status" value="1"/>
</dbReference>
<organism evidence="10">
    <name type="scientific">Alexandrium monilatum</name>
    <dbReference type="NCBI Taxonomy" id="311494"/>
    <lineage>
        <taxon>Eukaryota</taxon>
        <taxon>Sar</taxon>
        <taxon>Alveolata</taxon>
        <taxon>Dinophyceae</taxon>
        <taxon>Gonyaulacales</taxon>
        <taxon>Pyrocystaceae</taxon>
        <taxon>Alexandrium</taxon>
    </lineage>
</organism>
<feature type="domain" description="Protein kinase" evidence="9">
    <location>
        <begin position="18"/>
        <end position="317"/>
    </location>
</feature>
<keyword evidence="2 8" id="KW-0808">Transferase</keyword>
<dbReference type="GO" id="GO:0004707">
    <property type="term" value="F:MAP kinase activity"/>
    <property type="evidence" value="ECO:0007669"/>
    <property type="project" value="UniProtKB-EC"/>
</dbReference>
<gene>
    <name evidence="10" type="ORF">AMON00008_LOCUS11022</name>
</gene>
<dbReference type="GO" id="GO:0005524">
    <property type="term" value="F:ATP binding"/>
    <property type="evidence" value="ECO:0007669"/>
    <property type="project" value="UniProtKB-UniRule"/>
</dbReference>
<dbReference type="Gene3D" id="1.10.510.10">
    <property type="entry name" value="Transferase(Phosphotransferase) domain 1"/>
    <property type="match status" value="1"/>
</dbReference>
<dbReference type="InterPro" id="IPR011009">
    <property type="entry name" value="Kinase-like_dom_sf"/>
</dbReference>
<keyword evidence="3 6" id="KW-0547">Nucleotide-binding</keyword>